<evidence type="ECO:0000313" key="3">
    <source>
        <dbReference type="EMBL" id="AQA13868.1"/>
    </source>
</evidence>
<evidence type="ECO:0000313" key="4">
    <source>
        <dbReference type="Proteomes" id="UP000187851"/>
    </source>
</evidence>
<name>A0ABN4W9C2_9ACTN</name>
<evidence type="ECO:0008006" key="5">
    <source>
        <dbReference type="Google" id="ProtNLM"/>
    </source>
</evidence>
<accession>A0ABN4W9C2</accession>
<dbReference type="EMBL" id="CP019458">
    <property type="protein sequence ID" value="AQA13868.1"/>
    <property type="molecule type" value="Genomic_DNA"/>
</dbReference>
<reference evidence="3 4" key="1">
    <citation type="journal article" date="2017" name="J. Biotechnol.">
        <title>The complete genome sequence of Streptomyces autolyticus CGMCC 0516, the producer of geldanamycin, autolytimycin, reblastatin and elaiophylin.</title>
        <authorList>
            <person name="Yin M."/>
            <person name="Jiang M."/>
            <person name="Ren Z."/>
            <person name="Dong Y."/>
            <person name="Lu T."/>
        </authorList>
    </citation>
    <scope>NUCLEOTIDE SEQUENCE [LARGE SCALE GENOMIC DNA]</scope>
    <source>
        <strain evidence="3 4">CGMCC0516</strain>
    </source>
</reference>
<proteinExistence type="predicted"/>
<keyword evidence="4" id="KW-1185">Reference proteome</keyword>
<keyword evidence="2" id="KW-0732">Signal</keyword>
<evidence type="ECO:0000256" key="1">
    <source>
        <dbReference type="SAM" id="MobiDB-lite"/>
    </source>
</evidence>
<feature type="chain" id="PRO_5047122131" description="Lipoprotein" evidence="2">
    <location>
        <begin position="29"/>
        <end position="100"/>
    </location>
</feature>
<protein>
    <recommendedName>
        <fullName evidence="5">Lipoprotein</fullName>
    </recommendedName>
</protein>
<gene>
    <name evidence="3" type="ORF">BV401_29120</name>
</gene>
<feature type="region of interest" description="Disordered" evidence="1">
    <location>
        <begin position="45"/>
        <end position="67"/>
    </location>
</feature>
<sequence>MTVMRSPIVRALATSAAAAVLAGGAAVAAPGTAFATPTVSATHTKANVHRDGAAPSPTPSPTMKGKHCKDIKAHTKTVTHHGKTYKVWVSGHRVCYMPAK</sequence>
<organism evidence="3 4">
    <name type="scientific">Streptomyces autolyticus</name>
    <dbReference type="NCBI Taxonomy" id="75293"/>
    <lineage>
        <taxon>Bacteria</taxon>
        <taxon>Bacillati</taxon>
        <taxon>Actinomycetota</taxon>
        <taxon>Actinomycetes</taxon>
        <taxon>Kitasatosporales</taxon>
        <taxon>Streptomycetaceae</taxon>
        <taxon>Streptomyces</taxon>
    </lineage>
</organism>
<evidence type="ECO:0000256" key="2">
    <source>
        <dbReference type="SAM" id="SignalP"/>
    </source>
</evidence>
<feature type="signal peptide" evidence="2">
    <location>
        <begin position="1"/>
        <end position="28"/>
    </location>
</feature>
<dbReference type="Proteomes" id="UP000187851">
    <property type="component" value="Chromosome"/>
</dbReference>